<feature type="transmembrane region" description="Helical" evidence="2">
    <location>
        <begin position="235"/>
        <end position="259"/>
    </location>
</feature>
<keyword evidence="2" id="KW-1133">Transmembrane helix</keyword>
<sequence length="271" mass="28321">MKQHRIYEAAANADMMEADFDTQPEPISRVANAEAKSKENLAAPAQQQQRSRPVLQRQNAVRFGLKDAGLVGGDSEDVILPAPENGGADSAPGGSTEASPRDASDGGSAAAAQQNTEALQRRIAELEGQLRPQGLDGKSDARGAAAGAGGAAPADASTDRRNGTDDAAQGSAGGSGAGQDSVWDVSLGRGQRRLVVATWNLGRIRAKIGQRTLEKYLFKYDGYAQALYLEERKFWRAPGVCAIVLGLVGLACSLAFGTFRRSAAKAGGREP</sequence>
<accession>A0A836CLD6</accession>
<protein>
    <submittedName>
        <fullName evidence="3">Uncharacterized protein</fullName>
    </submittedName>
</protein>
<dbReference type="AlphaFoldDB" id="A0A836CLD6"/>
<keyword evidence="4" id="KW-1185">Reference proteome</keyword>
<evidence type="ECO:0000313" key="4">
    <source>
        <dbReference type="Proteomes" id="UP000664859"/>
    </source>
</evidence>
<dbReference type="EMBL" id="JAFCMP010000027">
    <property type="protein sequence ID" value="KAG5190840.1"/>
    <property type="molecule type" value="Genomic_DNA"/>
</dbReference>
<proteinExistence type="predicted"/>
<reference evidence="3" key="1">
    <citation type="submission" date="2021-02" db="EMBL/GenBank/DDBJ databases">
        <title>First Annotated Genome of the Yellow-green Alga Tribonema minus.</title>
        <authorList>
            <person name="Mahan K.M."/>
        </authorList>
    </citation>
    <scope>NUCLEOTIDE SEQUENCE</scope>
    <source>
        <strain evidence="3">UTEX B ZZ1240</strain>
    </source>
</reference>
<evidence type="ECO:0000313" key="3">
    <source>
        <dbReference type="EMBL" id="KAG5190840.1"/>
    </source>
</evidence>
<evidence type="ECO:0000256" key="1">
    <source>
        <dbReference type="SAM" id="MobiDB-lite"/>
    </source>
</evidence>
<feature type="region of interest" description="Disordered" evidence="1">
    <location>
        <begin position="34"/>
        <end position="117"/>
    </location>
</feature>
<keyword evidence="2" id="KW-0812">Transmembrane</keyword>
<comment type="caution">
    <text evidence="3">The sequence shown here is derived from an EMBL/GenBank/DDBJ whole genome shotgun (WGS) entry which is preliminary data.</text>
</comment>
<feature type="region of interest" description="Disordered" evidence="1">
    <location>
        <begin position="129"/>
        <end position="182"/>
    </location>
</feature>
<feature type="compositionally biased region" description="Low complexity" evidence="1">
    <location>
        <begin position="105"/>
        <end position="114"/>
    </location>
</feature>
<name>A0A836CLD6_9STRA</name>
<evidence type="ECO:0000256" key="2">
    <source>
        <dbReference type="SAM" id="Phobius"/>
    </source>
</evidence>
<dbReference type="Proteomes" id="UP000664859">
    <property type="component" value="Unassembled WGS sequence"/>
</dbReference>
<keyword evidence="2" id="KW-0472">Membrane</keyword>
<organism evidence="3 4">
    <name type="scientific">Tribonema minus</name>
    <dbReference type="NCBI Taxonomy" id="303371"/>
    <lineage>
        <taxon>Eukaryota</taxon>
        <taxon>Sar</taxon>
        <taxon>Stramenopiles</taxon>
        <taxon>Ochrophyta</taxon>
        <taxon>PX clade</taxon>
        <taxon>Xanthophyceae</taxon>
        <taxon>Tribonematales</taxon>
        <taxon>Tribonemataceae</taxon>
        <taxon>Tribonema</taxon>
    </lineage>
</organism>
<gene>
    <name evidence="3" type="ORF">JKP88DRAFT_231785</name>
</gene>